<keyword evidence="2" id="KW-0614">Plasmid</keyword>
<protein>
    <submittedName>
        <fullName evidence="2">Uncharacterized protein</fullName>
    </submittedName>
</protein>
<organism evidence="2 3">
    <name type="scientific">Azospirillum baldaniorum</name>
    <dbReference type="NCBI Taxonomy" id="1064539"/>
    <lineage>
        <taxon>Bacteria</taxon>
        <taxon>Pseudomonadati</taxon>
        <taxon>Pseudomonadota</taxon>
        <taxon>Alphaproteobacteria</taxon>
        <taxon>Rhodospirillales</taxon>
        <taxon>Azospirillaceae</taxon>
        <taxon>Azospirillum</taxon>
    </lineage>
</organism>
<keyword evidence="1" id="KW-0175">Coiled coil</keyword>
<evidence type="ECO:0000256" key="1">
    <source>
        <dbReference type="SAM" id="Coils"/>
    </source>
</evidence>
<dbReference type="KEGG" id="abs:AZOBR_p1160056"/>
<reference evidence="2 3" key="1">
    <citation type="journal article" date="2011" name="PLoS Genet.">
        <title>Azospirillum genomes reveal transition of bacteria from aquatic to terrestrial environments.</title>
        <authorList>
            <person name="Wisniewski-Dye F."/>
            <person name="Borziak K."/>
            <person name="Khalsa-Moyers G."/>
            <person name="Alexandre G."/>
            <person name="Sukharnikov L.O."/>
            <person name="Wuichet K."/>
            <person name="Hurst G.B."/>
            <person name="McDonald W.H."/>
            <person name="Robertson J.S."/>
            <person name="Barbe V."/>
            <person name="Calteau A."/>
            <person name="Rouy Z."/>
            <person name="Mangenot S."/>
            <person name="Prigent-Combaret C."/>
            <person name="Normand P."/>
            <person name="Boyer M."/>
            <person name="Siguier P."/>
            <person name="Dessaux Y."/>
            <person name="Elmerich C."/>
            <person name="Condemine G."/>
            <person name="Krishnen G."/>
            <person name="Kennedy I."/>
            <person name="Paterson A.H."/>
            <person name="Gonzalez V."/>
            <person name="Mavingui P."/>
            <person name="Zhulin I.B."/>
        </authorList>
    </citation>
    <scope>NUCLEOTIDE SEQUENCE [LARGE SCALE GENOMIC DNA]</scope>
    <source>
        <strain evidence="2 3">Sp245</strain>
    </source>
</reference>
<evidence type="ECO:0000313" key="2">
    <source>
        <dbReference type="EMBL" id="CCD01203.1"/>
    </source>
</evidence>
<geneLocation type="plasmid" evidence="2 3">
    <name>AZOBR_p1</name>
</geneLocation>
<proteinExistence type="predicted"/>
<accession>A0A9P1JWL5</accession>
<evidence type="ECO:0000313" key="3">
    <source>
        <dbReference type="Proteomes" id="UP000007319"/>
    </source>
</evidence>
<name>A0A9P1JWL5_9PROT</name>
<dbReference type="Proteomes" id="UP000007319">
    <property type="component" value="Plasmid AZOBR_p1"/>
</dbReference>
<dbReference type="AlphaFoldDB" id="A0A9P1JWL5"/>
<dbReference type="EMBL" id="HE577328">
    <property type="protein sequence ID" value="CCD01203.1"/>
    <property type="molecule type" value="Genomic_DNA"/>
</dbReference>
<feature type="coiled-coil region" evidence="1">
    <location>
        <begin position="7"/>
        <end position="55"/>
    </location>
</feature>
<gene>
    <name evidence="2" type="ORF">AZOBR_p1160056</name>
</gene>
<keyword evidence="3" id="KW-1185">Reference proteome</keyword>
<sequence>MLRKALFNIIRQEQREVEDELEKEERRTAPDVGRVVALQREVTDLRRELEHYRDV</sequence>